<keyword evidence="2" id="KW-0813">Transport</keyword>
<dbReference type="InterPro" id="IPR003439">
    <property type="entry name" value="ABC_transporter-like_ATP-bd"/>
</dbReference>
<dbReference type="Proteomes" id="UP001178662">
    <property type="component" value="Chromosome"/>
</dbReference>
<keyword evidence="9" id="KW-0472">Membrane</keyword>
<dbReference type="PROSITE" id="PS50893">
    <property type="entry name" value="ABC_TRANSPORTER_2"/>
    <property type="match status" value="1"/>
</dbReference>
<evidence type="ECO:0000256" key="1">
    <source>
        <dbReference type="ARBA" id="ARBA00004202"/>
    </source>
</evidence>
<proteinExistence type="predicted"/>
<protein>
    <submittedName>
        <fullName evidence="11">ABC transporter ATP-binding protein</fullName>
    </submittedName>
</protein>
<dbReference type="GO" id="GO:0016887">
    <property type="term" value="F:ATP hydrolysis activity"/>
    <property type="evidence" value="ECO:0007669"/>
    <property type="project" value="InterPro"/>
</dbReference>
<dbReference type="PANTHER" id="PTHR42771:SF4">
    <property type="entry name" value="IRON(3+)-HYDROXAMATE IMPORT ATP-BINDING PROTEIN FHUC"/>
    <property type="match status" value="1"/>
</dbReference>
<gene>
    <name evidence="11" type="ORF">P0Y55_18265</name>
</gene>
<keyword evidence="5" id="KW-0547">Nucleotide-binding</keyword>
<dbReference type="GO" id="GO:0006826">
    <property type="term" value="P:iron ion transport"/>
    <property type="evidence" value="ECO:0007669"/>
    <property type="project" value="UniProtKB-KW"/>
</dbReference>
<dbReference type="InterPro" id="IPR003593">
    <property type="entry name" value="AAA+_ATPase"/>
</dbReference>
<dbReference type="InterPro" id="IPR017871">
    <property type="entry name" value="ABC_transporter-like_CS"/>
</dbReference>
<dbReference type="GO" id="GO:0005886">
    <property type="term" value="C:plasma membrane"/>
    <property type="evidence" value="ECO:0007669"/>
    <property type="project" value="UniProtKB-SubCell"/>
</dbReference>
<dbReference type="AlphaFoldDB" id="A0AA95EZJ7"/>
<evidence type="ECO:0000256" key="7">
    <source>
        <dbReference type="ARBA" id="ARBA00023004"/>
    </source>
</evidence>
<evidence type="ECO:0000313" key="12">
    <source>
        <dbReference type="Proteomes" id="UP001178662"/>
    </source>
</evidence>
<evidence type="ECO:0000313" key="11">
    <source>
        <dbReference type="EMBL" id="WEK56443.1"/>
    </source>
</evidence>
<dbReference type="InterPro" id="IPR027417">
    <property type="entry name" value="P-loop_NTPase"/>
</dbReference>
<dbReference type="EMBL" id="CP119317">
    <property type="protein sequence ID" value="WEK56443.1"/>
    <property type="molecule type" value="Genomic_DNA"/>
</dbReference>
<dbReference type="GO" id="GO:0005524">
    <property type="term" value="F:ATP binding"/>
    <property type="evidence" value="ECO:0007669"/>
    <property type="project" value="UniProtKB-KW"/>
</dbReference>
<keyword evidence="8" id="KW-0406">Ion transport</keyword>
<dbReference type="InterPro" id="IPR051535">
    <property type="entry name" value="Siderophore_ABC-ATPase"/>
</dbReference>
<accession>A0AA95EZJ7</accession>
<dbReference type="FunFam" id="3.40.50.300:FF:000134">
    <property type="entry name" value="Iron-enterobactin ABC transporter ATP-binding protein"/>
    <property type="match status" value="1"/>
</dbReference>
<feature type="domain" description="ABC transporter" evidence="10">
    <location>
        <begin position="5"/>
        <end position="247"/>
    </location>
</feature>
<dbReference type="SMART" id="SM00382">
    <property type="entry name" value="AAA"/>
    <property type="match status" value="1"/>
</dbReference>
<keyword evidence="6 11" id="KW-0067">ATP-binding</keyword>
<evidence type="ECO:0000256" key="5">
    <source>
        <dbReference type="ARBA" id="ARBA00022741"/>
    </source>
</evidence>
<evidence type="ECO:0000256" key="3">
    <source>
        <dbReference type="ARBA" id="ARBA00022475"/>
    </source>
</evidence>
<evidence type="ECO:0000256" key="4">
    <source>
        <dbReference type="ARBA" id="ARBA00022496"/>
    </source>
</evidence>
<dbReference type="CDD" id="cd03214">
    <property type="entry name" value="ABC_Iron-Siderophores_B12_Hemin"/>
    <property type="match status" value="1"/>
</dbReference>
<evidence type="ECO:0000256" key="2">
    <source>
        <dbReference type="ARBA" id="ARBA00022448"/>
    </source>
</evidence>
<dbReference type="SUPFAM" id="SSF52540">
    <property type="entry name" value="P-loop containing nucleoside triphosphate hydrolases"/>
    <property type="match status" value="1"/>
</dbReference>
<reference evidence="11" key="1">
    <citation type="submission" date="2023-03" db="EMBL/GenBank/DDBJ databases">
        <title>Andean soil-derived lignocellulolytic bacterial consortium as a source of novel taxa and putative plastic-active enzymes.</title>
        <authorList>
            <person name="Diaz-Garcia L."/>
            <person name="Chuvochina M."/>
            <person name="Feuerriegel G."/>
            <person name="Bunk B."/>
            <person name="Sproer C."/>
            <person name="Streit W.R."/>
            <person name="Rodriguez L.M."/>
            <person name="Overmann J."/>
            <person name="Jimenez D.J."/>
        </authorList>
    </citation>
    <scope>NUCLEOTIDE SEQUENCE</scope>
    <source>
        <strain evidence="11">MAG 2441</strain>
    </source>
</reference>
<keyword evidence="4" id="KW-0410">Iron transport</keyword>
<evidence type="ECO:0000256" key="8">
    <source>
        <dbReference type="ARBA" id="ARBA00023065"/>
    </source>
</evidence>
<organism evidence="11 12">
    <name type="scientific">Candidatus Cohnella colombiensis</name>
    <dbReference type="NCBI Taxonomy" id="3121368"/>
    <lineage>
        <taxon>Bacteria</taxon>
        <taxon>Bacillati</taxon>
        <taxon>Bacillota</taxon>
        <taxon>Bacilli</taxon>
        <taxon>Bacillales</taxon>
        <taxon>Paenibacillaceae</taxon>
        <taxon>Cohnella</taxon>
    </lineage>
</organism>
<keyword evidence="12" id="KW-1185">Reference proteome</keyword>
<name>A0AA95EZJ7_9BACL</name>
<dbReference type="PANTHER" id="PTHR42771">
    <property type="entry name" value="IRON(3+)-HYDROXAMATE IMPORT ATP-BINDING PROTEIN FHUC"/>
    <property type="match status" value="1"/>
</dbReference>
<dbReference type="PROSITE" id="PS00211">
    <property type="entry name" value="ABC_TRANSPORTER_1"/>
    <property type="match status" value="1"/>
</dbReference>
<evidence type="ECO:0000256" key="6">
    <source>
        <dbReference type="ARBA" id="ARBA00022840"/>
    </source>
</evidence>
<keyword evidence="7" id="KW-0408">Iron</keyword>
<sequence>MKWRLMAMDAIEASQVCYCLDDFNLKDVSVSIPKGKMTSIVGPNGSGKSTFLKVVSQLVRCQSGDLRINNQPLQCFKKKEFAQTVTMLPQSKDSVPDVTVKEFIAFGRAPYQHQFQFRSSGADEEAIMWAMEATGTSKFQDKMYYALSGGEQQRVRIAMALAQKTEILLLDEPTTYLDISHQIELMEMLRHINERYQITIVMVLHDLHQATVYSDYMIAMKSGAIAQTGVPKHVLTAQFLKEVYRIDATVRFEDGFPIIIPVKYTKEALSV</sequence>
<dbReference type="Gene3D" id="3.40.50.300">
    <property type="entry name" value="P-loop containing nucleotide triphosphate hydrolases"/>
    <property type="match status" value="1"/>
</dbReference>
<keyword evidence="3" id="KW-1003">Cell membrane</keyword>
<comment type="subcellular location">
    <subcellularLocation>
        <location evidence="1">Cell membrane</location>
        <topology evidence="1">Peripheral membrane protein</topology>
    </subcellularLocation>
</comment>
<evidence type="ECO:0000259" key="10">
    <source>
        <dbReference type="PROSITE" id="PS50893"/>
    </source>
</evidence>
<dbReference type="Pfam" id="PF00005">
    <property type="entry name" value="ABC_tran"/>
    <property type="match status" value="1"/>
</dbReference>
<evidence type="ECO:0000256" key="9">
    <source>
        <dbReference type="ARBA" id="ARBA00023136"/>
    </source>
</evidence>